<reference evidence="5" key="2">
    <citation type="submission" date="2021-01" db="UniProtKB">
        <authorList>
            <consortium name="EnsemblMetazoa"/>
        </authorList>
    </citation>
    <scope>IDENTIFICATION</scope>
</reference>
<dbReference type="CTD" id="113174"/>
<dbReference type="PANTHER" id="PTHR23424:SF23">
    <property type="entry name" value="PROTEIN SAAL1"/>
    <property type="match status" value="1"/>
</dbReference>
<dbReference type="OrthoDB" id="2156856at2759"/>
<dbReference type="PANTHER" id="PTHR23424">
    <property type="entry name" value="SERUM AMYLOID A"/>
    <property type="match status" value="1"/>
</dbReference>
<protein>
    <recommendedName>
        <fullName evidence="7">Protein saal1</fullName>
    </recommendedName>
</protein>
<dbReference type="EnsemblMetazoa" id="XM_030988904">
    <property type="protein sequence ID" value="XP_030844764"/>
    <property type="gene ID" value="LOC100891623"/>
</dbReference>
<feature type="region of interest" description="Disordered" evidence="4">
    <location>
        <begin position="1"/>
        <end position="40"/>
    </location>
</feature>
<dbReference type="RefSeq" id="XP_030844764.1">
    <property type="nucleotide sequence ID" value="XM_030988904.1"/>
</dbReference>
<keyword evidence="2" id="KW-0539">Nucleus</keyword>
<dbReference type="GO" id="GO:0005654">
    <property type="term" value="C:nucleoplasm"/>
    <property type="evidence" value="ECO:0000318"/>
    <property type="project" value="GO_Central"/>
</dbReference>
<dbReference type="SUPFAM" id="SSF48371">
    <property type="entry name" value="ARM repeat"/>
    <property type="match status" value="1"/>
</dbReference>
<dbReference type="InterPro" id="IPR052464">
    <property type="entry name" value="Synovial_Prolif_Regulator"/>
</dbReference>
<comment type="similarity">
    <text evidence="3">Belongs to the SAAL1 family.</text>
</comment>
<dbReference type="AlphaFoldDB" id="A0A7M7P1C3"/>
<dbReference type="Proteomes" id="UP000007110">
    <property type="component" value="Unassembled WGS sequence"/>
</dbReference>
<evidence type="ECO:0000256" key="3">
    <source>
        <dbReference type="ARBA" id="ARBA00038401"/>
    </source>
</evidence>
<sequence>MELTSKDSPILTGDSPQRPLTSEDVPIRNPSPPPEGILTGEDKSLLEADTIQNTMFSKHWVFSILMKLLQQVEKEKNLQTEVDAAEEHDGIDIDEELENELCRLWDMTANVEVAKFLQEWKSPDIFLSVISKTNAPRITEICMGVLGNMACRSDIRREFSKNQQLIDLSFGLMSGSDAPTMVEASRLIYTCLNDEESAPRWLETVKKDGDVLRSVTFILQSSTNSDLIHNVADLLDQLLDLDDGLLQVWSGPVLIQAITEALNQISSDRVNTLSLLHHSLQVISTTDSGIDGLVELSEKVHPLVSSFICDVFEDGVLSMRGRENTLASVISVLSVMVLRSRDVSKRLAQKESRTIKHLTEMLYIIHRKEASPSSRKLPTNQDAPPAAPAHPNNNHRESASSDKQEPQKRDGGRGDGISGGGGDGCHGDRRKEEEEENQEKVWLTELLKDQLIDFFCCILEVAKKDKALQQRLHACGPKRLQAIADCLPEDRNDLSDLMGNIQGKS</sequence>
<name>A0A7M7P1C3_STRPU</name>
<dbReference type="Gene3D" id="1.25.10.10">
    <property type="entry name" value="Leucine-rich Repeat Variant"/>
    <property type="match status" value="1"/>
</dbReference>
<evidence type="ECO:0000256" key="4">
    <source>
        <dbReference type="SAM" id="MobiDB-lite"/>
    </source>
</evidence>
<comment type="subcellular location">
    <subcellularLocation>
        <location evidence="1">Nucleus</location>
    </subcellularLocation>
</comment>
<organism evidence="5 6">
    <name type="scientific">Strongylocentrotus purpuratus</name>
    <name type="common">Purple sea urchin</name>
    <dbReference type="NCBI Taxonomy" id="7668"/>
    <lineage>
        <taxon>Eukaryota</taxon>
        <taxon>Metazoa</taxon>
        <taxon>Echinodermata</taxon>
        <taxon>Eleutherozoa</taxon>
        <taxon>Echinozoa</taxon>
        <taxon>Echinoidea</taxon>
        <taxon>Euechinoidea</taxon>
        <taxon>Echinacea</taxon>
        <taxon>Camarodonta</taxon>
        <taxon>Echinidea</taxon>
        <taxon>Strongylocentrotidae</taxon>
        <taxon>Strongylocentrotus</taxon>
    </lineage>
</organism>
<dbReference type="InterPro" id="IPR016024">
    <property type="entry name" value="ARM-type_fold"/>
</dbReference>
<keyword evidence="6" id="KW-1185">Reference proteome</keyword>
<dbReference type="FunCoup" id="A0A7M7P1C3">
    <property type="interactions" value="1199"/>
</dbReference>
<dbReference type="InterPro" id="IPR011989">
    <property type="entry name" value="ARM-like"/>
</dbReference>
<accession>A0A7M7P1C3</accession>
<dbReference type="GeneID" id="100891623"/>
<feature type="compositionally biased region" description="Gly residues" evidence="4">
    <location>
        <begin position="414"/>
        <end position="424"/>
    </location>
</feature>
<evidence type="ECO:0000256" key="1">
    <source>
        <dbReference type="ARBA" id="ARBA00004123"/>
    </source>
</evidence>
<dbReference type="KEGG" id="spu:100891623"/>
<feature type="compositionally biased region" description="Polar residues" evidence="4">
    <location>
        <begin position="371"/>
        <end position="382"/>
    </location>
</feature>
<evidence type="ECO:0000313" key="5">
    <source>
        <dbReference type="EnsemblMetazoa" id="XP_030844764"/>
    </source>
</evidence>
<evidence type="ECO:0000256" key="2">
    <source>
        <dbReference type="ARBA" id="ARBA00023242"/>
    </source>
</evidence>
<evidence type="ECO:0008006" key="7">
    <source>
        <dbReference type="Google" id="ProtNLM"/>
    </source>
</evidence>
<feature type="compositionally biased region" description="Basic and acidic residues" evidence="4">
    <location>
        <begin position="394"/>
        <end position="413"/>
    </location>
</feature>
<reference evidence="6" key="1">
    <citation type="submission" date="2015-02" db="EMBL/GenBank/DDBJ databases">
        <title>Genome sequencing for Strongylocentrotus purpuratus.</title>
        <authorList>
            <person name="Murali S."/>
            <person name="Liu Y."/>
            <person name="Vee V."/>
            <person name="English A."/>
            <person name="Wang M."/>
            <person name="Skinner E."/>
            <person name="Han Y."/>
            <person name="Muzny D.M."/>
            <person name="Worley K.C."/>
            <person name="Gibbs R.A."/>
        </authorList>
    </citation>
    <scope>NUCLEOTIDE SEQUENCE</scope>
</reference>
<dbReference type="OMA" id="NMFQELT"/>
<dbReference type="InParanoid" id="A0A7M7P1C3"/>
<evidence type="ECO:0000313" key="6">
    <source>
        <dbReference type="Proteomes" id="UP000007110"/>
    </source>
</evidence>
<proteinExistence type="inferred from homology"/>
<feature type="region of interest" description="Disordered" evidence="4">
    <location>
        <begin position="369"/>
        <end position="436"/>
    </location>
</feature>